<protein>
    <submittedName>
        <fullName evidence="1">Uncharacterized protein</fullName>
    </submittedName>
</protein>
<keyword evidence="2" id="KW-1185">Reference proteome</keyword>
<evidence type="ECO:0000313" key="2">
    <source>
        <dbReference type="Proteomes" id="UP000037551"/>
    </source>
</evidence>
<comment type="caution">
    <text evidence="1">The sequence shown here is derived from an EMBL/GenBank/DDBJ whole genome shotgun (WGS) entry which is preliminary data.</text>
</comment>
<dbReference type="EMBL" id="LFMW01000039">
    <property type="protein sequence ID" value="KMT52260.1"/>
    <property type="molecule type" value="Genomic_DNA"/>
</dbReference>
<sequence>MKKLLSSCLYVGVDGACMTLWLRSQAMLRGWLGVKTMERKSQFPMTVIGKNLGRKGLIFKKILGCFSHGFERFRRR</sequence>
<dbReference type="AlphaFoldDB" id="A0A0J8FPV2"/>
<reference evidence="1 2" key="1">
    <citation type="submission" date="2015-06" db="EMBL/GenBank/DDBJ databases">
        <title>Draft genome sequence of an Antarctic Pseudomonas sp. strain KG01 with full potential for biotechnological applications.</title>
        <authorList>
            <person name="Pavlov M.S."/>
            <person name="Lira F."/>
            <person name="Martinez J.L."/>
            <person name="Marshall S.H."/>
        </authorList>
    </citation>
    <scope>NUCLEOTIDE SEQUENCE [LARGE SCALE GENOMIC DNA]</scope>
    <source>
        <strain evidence="1 2">KG01</strain>
    </source>
</reference>
<dbReference type="Proteomes" id="UP000037551">
    <property type="component" value="Unassembled WGS sequence"/>
</dbReference>
<proteinExistence type="predicted"/>
<name>A0A0J8FPV2_9PSED</name>
<accession>A0A0J8FPV2</accession>
<organism evidence="1 2">
    <name type="scientific">Pseudomonas fildesensis</name>
    <dbReference type="NCBI Taxonomy" id="1674920"/>
    <lineage>
        <taxon>Bacteria</taxon>
        <taxon>Pseudomonadati</taxon>
        <taxon>Pseudomonadota</taxon>
        <taxon>Gammaproteobacteria</taxon>
        <taxon>Pseudomonadales</taxon>
        <taxon>Pseudomonadaceae</taxon>
        <taxon>Pseudomonas</taxon>
    </lineage>
</organism>
<evidence type="ECO:0000313" key="1">
    <source>
        <dbReference type="EMBL" id="KMT52260.1"/>
    </source>
</evidence>
<gene>
    <name evidence="1" type="ORF">ACR52_28055</name>
</gene>